<comment type="caution">
    <text evidence="1">The sequence shown here is derived from an EMBL/GenBank/DDBJ whole genome shotgun (WGS) entry which is preliminary data.</text>
</comment>
<keyword evidence="2" id="KW-1185">Reference proteome</keyword>
<name>A0A9D4GLF9_DREPO</name>
<evidence type="ECO:0000313" key="1">
    <source>
        <dbReference type="EMBL" id="KAH3817648.1"/>
    </source>
</evidence>
<gene>
    <name evidence="1" type="ORF">DPMN_119203</name>
</gene>
<dbReference type="AlphaFoldDB" id="A0A9D4GLF9"/>
<proteinExistence type="predicted"/>
<accession>A0A9D4GLF9</accession>
<sequence>MINVHMYVRQHKTSNWRMRLSKTTILKKFLRSGTGYNMESRDTPPKQSFTNEVPVSFVLQKHLNNPIYVQTAHTSTCTVKW</sequence>
<protein>
    <submittedName>
        <fullName evidence="1">Uncharacterized protein</fullName>
    </submittedName>
</protein>
<reference evidence="1" key="1">
    <citation type="journal article" date="2019" name="bioRxiv">
        <title>The Genome of the Zebra Mussel, Dreissena polymorpha: A Resource for Invasive Species Research.</title>
        <authorList>
            <person name="McCartney M.A."/>
            <person name="Auch B."/>
            <person name="Kono T."/>
            <person name="Mallez S."/>
            <person name="Zhang Y."/>
            <person name="Obille A."/>
            <person name="Becker A."/>
            <person name="Abrahante J.E."/>
            <person name="Garbe J."/>
            <person name="Badalamenti J.P."/>
            <person name="Herman A."/>
            <person name="Mangelson H."/>
            <person name="Liachko I."/>
            <person name="Sullivan S."/>
            <person name="Sone E.D."/>
            <person name="Koren S."/>
            <person name="Silverstein K.A.T."/>
            <person name="Beckman K.B."/>
            <person name="Gohl D.M."/>
        </authorList>
    </citation>
    <scope>NUCLEOTIDE SEQUENCE</scope>
    <source>
        <strain evidence="1">Duluth1</strain>
        <tissue evidence="1">Whole animal</tissue>
    </source>
</reference>
<reference evidence="1" key="2">
    <citation type="submission" date="2020-11" db="EMBL/GenBank/DDBJ databases">
        <authorList>
            <person name="McCartney M.A."/>
            <person name="Auch B."/>
            <person name="Kono T."/>
            <person name="Mallez S."/>
            <person name="Becker A."/>
            <person name="Gohl D.M."/>
            <person name="Silverstein K.A.T."/>
            <person name="Koren S."/>
            <person name="Bechman K.B."/>
            <person name="Herman A."/>
            <person name="Abrahante J.E."/>
            <person name="Garbe J."/>
        </authorList>
    </citation>
    <scope>NUCLEOTIDE SEQUENCE</scope>
    <source>
        <strain evidence="1">Duluth1</strain>
        <tissue evidence="1">Whole animal</tissue>
    </source>
</reference>
<dbReference type="EMBL" id="JAIWYP010000005">
    <property type="protein sequence ID" value="KAH3817648.1"/>
    <property type="molecule type" value="Genomic_DNA"/>
</dbReference>
<organism evidence="1 2">
    <name type="scientific">Dreissena polymorpha</name>
    <name type="common">Zebra mussel</name>
    <name type="synonym">Mytilus polymorpha</name>
    <dbReference type="NCBI Taxonomy" id="45954"/>
    <lineage>
        <taxon>Eukaryota</taxon>
        <taxon>Metazoa</taxon>
        <taxon>Spiralia</taxon>
        <taxon>Lophotrochozoa</taxon>
        <taxon>Mollusca</taxon>
        <taxon>Bivalvia</taxon>
        <taxon>Autobranchia</taxon>
        <taxon>Heteroconchia</taxon>
        <taxon>Euheterodonta</taxon>
        <taxon>Imparidentia</taxon>
        <taxon>Neoheterodontei</taxon>
        <taxon>Myida</taxon>
        <taxon>Dreissenoidea</taxon>
        <taxon>Dreissenidae</taxon>
        <taxon>Dreissena</taxon>
    </lineage>
</organism>
<dbReference type="Proteomes" id="UP000828390">
    <property type="component" value="Unassembled WGS sequence"/>
</dbReference>
<evidence type="ECO:0000313" key="2">
    <source>
        <dbReference type="Proteomes" id="UP000828390"/>
    </source>
</evidence>